<dbReference type="AlphaFoldDB" id="M4BFY7"/>
<dbReference type="HOGENOM" id="CLU_2854437_0_0_1"/>
<dbReference type="EMBL" id="JH598219">
    <property type="status" value="NOT_ANNOTATED_CDS"/>
    <property type="molecule type" value="Genomic_DNA"/>
</dbReference>
<evidence type="ECO:0000313" key="1">
    <source>
        <dbReference type="EnsemblProtists" id="HpaP805208"/>
    </source>
</evidence>
<dbReference type="Proteomes" id="UP000011713">
    <property type="component" value="Unassembled WGS sequence"/>
</dbReference>
<dbReference type="EnsemblProtists" id="HpaT805208">
    <property type="protein sequence ID" value="HpaP805208"/>
    <property type="gene ID" value="HpaG805208"/>
</dbReference>
<evidence type="ECO:0000313" key="2">
    <source>
        <dbReference type="Proteomes" id="UP000011713"/>
    </source>
</evidence>
<organism evidence="1 2">
    <name type="scientific">Hyaloperonospora arabidopsidis (strain Emoy2)</name>
    <name type="common">Downy mildew agent</name>
    <name type="synonym">Peronospora arabidopsidis</name>
    <dbReference type="NCBI Taxonomy" id="559515"/>
    <lineage>
        <taxon>Eukaryota</taxon>
        <taxon>Sar</taxon>
        <taxon>Stramenopiles</taxon>
        <taxon>Oomycota</taxon>
        <taxon>Peronosporomycetes</taxon>
        <taxon>Peronosporales</taxon>
        <taxon>Peronosporaceae</taxon>
        <taxon>Hyaloperonospora</taxon>
    </lineage>
</organism>
<proteinExistence type="predicted"/>
<keyword evidence="2" id="KW-1185">Reference proteome</keyword>
<reference evidence="1" key="2">
    <citation type="submission" date="2015-06" db="UniProtKB">
        <authorList>
            <consortium name="EnsemblProtists"/>
        </authorList>
    </citation>
    <scope>IDENTIFICATION</scope>
    <source>
        <strain evidence="1">Emoy2</strain>
    </source>
</reference>
<reference evidence="2" key="1">
    <citation type="journal article" date="2010" name="Science">
        <title>Signatures of adaptation to obligate biotrophy in the Hyaloperonospora arabidopsidis genome.</title>
        <authorList>
            <person name="Baxter L."/>
            <person name="Tripathy S."/>
            <person name="Ishaque N."/>
            <person name="Boot N."/>
            <person name="Cabral A."/>
            <person name="Kemen E."/>
            <person name="Thines M."/>
            <person name="Ah-Fong A."/>
            <person name="Anderson R."/>
            <person name="Badejoko W."/>
            <person name="Bittner-Eddy P."/>
            <person name="Boore J.L."/>
            <person name="Chibucos M.C."/>
            <person name="Coates M."/>
            <person name="Dehal P."/>
            <person name="Delehaunty K."/>
            <person name="Dong S."/>
            <person name="Downton P."/>
            <person name="Dumas B."/>
            <person name="Fabro G."/>
            <person name="Fronick C."/>
            <person name="Fuerstenberg S.I."/>
            <person name="Fulton L."/>
            <person name="Gaulin E."/>
            <person name="Govers F."/>
            <person name="Hughes L."/>
            <person name="Humphray S."/>
            <person name="Jiang R.H."/>
            <person name="Judelson H."/>
            <person name="Kamoun S."/>
            <person name="Kyung K."/>
            <person name="Meijer H."/>
            <person name="Minx P."/>
            <person name="Morris P."/>
            <person name="Nelson J."/>
            <person name="Phuntumart V."/>
            <person name="Qutob D."/>
            <person name="Rehmany A."/>
            <person name="Rougon-Cardoso A."/>
            <person name="Ryden P."/>
            <person name="Torto-Alalibo T."/>
            <person name="Studholme D."/>
            <person name="Wang Y."/>
            <person name="Win J."/>
            <person name="Wood J."/>
            <person name="Clifton S.W."/>
            <person name="Rogers J."/>
            <person name="Van den Ackerveken G."/>
            <person name="Jones J.D."/>
            <person name="McDowell J.M."/>
            <person name="Beynon J."/>
            <person name="Tyler B.M."/>
        </authorList>
    </citation>
    <scope>NUCLEOTIDE SEQUENCE [LARGE SCALE GENOMIC DNA]</scope>
    <source>
        <strain evidence="2">Emoy2</strain>
    </source>
</reference>
<accession>M4BFY7</accession>
<protein>
    <submittedName>
        <fullName evidence="1">Uncharacterized protein</fullName>
    </submittedName>
</protein>
<dbReference type="InParanoid" id="M4BFY7"/>
<dbReference type="VEuPathDB" id="FungiDB:HpaG805208"/>
<name>M4BFY7_HYAAE</name>
<sequence>MEVLTHSNGDPSLSAQWIFDRSNLLWYVLRWIIRWKDFKFGYKIRSGLCRALLFASCSVSAGLLK</sequence>